<dbReference type="GO" id="GO:0004984">
    <property type="term" value="F:olfactory receptor activity"/>
    <property type="evidence" value="ECO:0007669"/>
    <property type="project" value="InterPro"/>
</dbReference>
<dbReference type="Pfam" id="PF02949">
    <property type="entry name" value="7tm_6"/>
    <property type="match status" value="1"/>
</dbReference>
<name>A0A385H633_9HEMI</name>
<keyword evidence="3 10" id="KW-0716">Sensory transduction</keyword>
<evidence type="ECO:0000256" key="6">
    <source>
        <dbReference type="ARBA" id="ARBA00022989"/>
    </source>
</evidence>
<dbReference type="AlphaFoldDB" id="A0A385H633"/>
<evidence type="ECO:0000256" key="8">
    <source>
        <dbReference type="ARBA" id="ARBA00023170"/>
    </source>
</evidence>
<feature type="transmembrane region" description="Helical" evidence="10">
    <location>
        <begin position="264"/>
        <end position="286"/>
    </location>
</feature>
<proteinExistence type="evidence at transcript level"/>
<feature type="transmembrane region" description="Helical" evidence="10">
    <location>
        <begin position="6"/>
        <end position="26"/>
    </location>
</feature>
<evidence type="ECO:0000256" key="5">
    <source>
        <dbReference type="ARBA" id="ARBA00022725"/>
    </source>
</evidence>
<comment type="subcellular location">
    <subcellularLocation>
        <location evidence="1 10">Cell membrane</location>
        <topology evidence="1 10">Multi-pass membrane protein</topology>
    </subcellularLocation>
</comment>
<accession>A0A385H633</accession>
<comment type="similarity">
    <text evidence="10">Belongs to the insect chemoreceptor superfamily. Heteromeric odorant receptor channel (TC 1.A.69) family.</text>
</comment>
<evidence type="ECO:0000256" key="2">
    <source>
        <dbReference type="ARBA" id="ARBA00022475"/>
    </source>
</evidence>
<protein>
    <recommendedName>
        <fullName evidence="10">Odorant receptor</fullName>
    </recommendedName>
</protein>
<feature type="transmembrane region" description="Helical" evidence="10">
    <location>
        <begin position="38"/>
        <end position="57"/>
    </location>
</feature>
<evidence type="ECO:0000256" key="1">
    <source>
        <dbReference type="ARBA" id="ARBA00004651"/>
    </source>
</evidence>
<dbReference type="PANTHER" id="PTHR21137">
    <property type="entry name" value="ODORANT RECEPTOR"/>
    <property type="match status" value="1"/>
</dbReference>
<evidence type="ECO:0000256" key="3">
    <source>
        <dbReference type="ARBA" id="ARBA00022606"/>
    </source>
</evidence>
<dbReference type="PANTHER" id="PTHR21137:SF35">
    <property type="entry name" value="ODORANT RECEPTOR 19A-RELATED"/>
    <property type="match status" value="1"/>
</dbReference>
<dbReference type="GO" id="GO:0005886">
    <property type="term" value="C:plasma membrane"/>
    <property type="evidence" value="ECO:0007669"/>
    <property type="project" value="UniProtKB-SubCell"/>
</dbReference>
<dbReference type="GO" id="GO:0005549">
    <property type="term" value="F:odorant binding"/>
    <property type="evidence" value="ECO:0007669"/>
    <property type="project" value="InterPro"/>
</dbReference>
<keyword evidence="4 10" id="KW-0812">Transmembrane</keyword>
<sequence>MDLSFSKTYRTVLLFVSVCGFPIPWIKFSKRVSILLKLYDVLVFMFSVYIIICSLYSTMQASFQDLCQLGIVVSQMTNGILITFHYIAYQKIMCKINIRMDSLTERILCSPLGHQADFVRTIEADRDLISIFTKVSIIFNMIASVLYVLPMPLMDYLAGRERARLPIPIVFLGQAYSTAISYEAMVLQEVFVLVYCSIKKIGNDCIFLSFFKIQSAYIKYLTITMKSLGAELVKNGGEDKEKKLHHWISLHQDVTRGTQELVSLYAPLIVLYYTNLICIIALGLFVQLKAENVDSIQSTATALWISTLIFVLYLQSAVADEVREESIRLASEAYFIPWYKMKKEIGQSLRLVIMNANHPILVTAYRATAFILNKETFLGFIANVITAYMGFSKIDDVLKENE</sequence>
<keyword evidence="7 10" id="KW-0472">Membrane</keyword>
<gene>
    <name evidence="11" type="primary">OR46</name>
</gene>
<keyword evidence="8 10" id="KW-0675">Receptor</keyword>
<feature type="transmembrane region" description="Helical" evidence="10">
    <location>
        <begin position="298"/>
        <end position="318"/>
    </location>
</feature>
<comment type="caution">
    <text evidence="10">Lacks conserved residue(s) required for the propagation of feature annotation.</text>
</comment>
<dbReference type="GO" id="GO:0007165">
    <property type="term" value="P:signal transduction"/>
    <property type="evidence" value="ECO:0007669"/>
    <property type="project" value="UniProtKB-KW"/>
</dbReference>
<evidence type="ECO:0000313" key="11">
    <source>
        <dbReference type="EMBL" id="AXX83047.1"/>
    </source>
</evidence>
<keyword evidence="9 10" id="KW-0807">Transducer</keyword>
<keyword evidence="6 10" id="KW-1133">Transmembrane helix</keyword>
<evidence type="ECO:0000256" key="10">
    <source>
        <dbReference type="RuleBase" id="RU351113"/>
    </source>
</evidence>
<organism evidence="11">
    <name type="scientific">Yemma signatus</name>
    <dbReference type="NCBI Taxonomy" id="300820"/>
    <lineage>
        <taxon>Eukaryota</taxon>
        <taxon>Metazoa</taxon>
        <taxon>Ecdysozoa</taxon>
        <taxon>Arthropoda</taxon>
        <taxon>Hexapoda</taxon>
        <taxon>Insecta</taxon>
        <taxon>Pterygota</taxon>
        <taxon>Neoptera</taxon>
        <taxon>Paraneoptera</taxon>
        <taxon>Hemiptera</taxon>
        <taxon>Heteroptera</taxon>
        <taxon>Panheteroptera</taxon>
        <taxon>Pentatomomorpha</taxon>
        <taxon>Lygaeoidea</taxon>
        <taxon>Berytidae</taxon>
        <taxon>Yemma</taxon>
    </lineage>
</organism>
<evidence type="ECO:0000256" key="4">
    <source>
        <dbReference type="ARBA" id="ARBA00022692"/>
    </source>
</evidence>
<reference evidence="11" key="1">
    <citation type="submission" date="2017-10" db="EMBL/GenBank/DDBJ databases">
        <authorList>
            <person name="Banno H."/>
            <person name="Chua N.-H."/>
        </authorList>
    </citation>
    <scope>NUCLEOTIDE SEQUENCE</scope>
</reference>
<keyword evidence="2" id="KW-1003">Cell membrane</keyword>
<feature type="transmembrane region" description="Helical" evidence="10">
    <location>
        <begin position="128"/>
        <end position="149"/>
    </location>
</feature>
<evidence type="ECO:0000256" key="7">
    <source>
        <dbReference type="ARBA" id="ARBA00023136"/>
    </source>
</evidence>
<dbReference type="InterPro" id="IPR004117">
    <property type="entry name" value="7tm6_olfct_rcpt"/>
</dbReference>
<feature type="transmembrane region" description="Helical" evidence="10">
    <location>
        <begin position="69"/>
        <end position="89"/>
    </location>
</feature>
<evidence type="ECO:0000256" key="9">
    <source>
        <dbReference type="ARBA" id="ARBA00023224"/>
    </source>
</evidence>
<keyword evidence="5 10" id="KW-0552">Olfaction</keyword>
<dbReference type="EMBL" id="MG204681">
    <property type="protein sequence ID" value="AXX83047.1"/>
    <property type="molecule type" value="mRNA"/>
</dbReference>